<gene>
    <name evidence="2" type="ORF">AWB69_08493</name>
</gene>
<dbReference type="EMBL" id="FCOK02000107">
    <property type="protein sequence ID" value="SAL70919.1"/>
    <property type="molecule type" value="Genomic_DNA"/>
</dbReference>
<dbReference type="RefSeq" id="WP_197500448.1">
    <property type="nucleotide sequence ID" value="NZ_FCOK02000107.1"/>
</dbReference>
<dbReference type="Proteomes" id="UP000054683">
    <property type="component" value="Unassembled WGS sequence"/>
</dbReference>
<accession>A0A158JR59</accession>
<evidence type="ECO:0008006" key="4">
    <source>
        <dbReference type="Google" id="ProtNLM"/>
    </source>
</evidence>
<name>A0A158JR59_9BURK</name>
<feature type="signal peptide" evidence="1">
    <location>
        <begin position="1"/>
        <end position="28"/>
    </location>
</feature>
<sequence length="53" mass="5500">MSRLRRILSALRLPLCALALGISLAGCASMQGASTDPNACVGPVDYCQPFFGS</sequence>
<dbReference type="AlphaFoldDB" id="A0A158JR59"/>
<evidence type="ECO:0000256" key="1">
    <source>
        <dbReference type="SAM" id="SignalP"/>
    </source>
</evidence>
<evidence type="ECO:0000313" key="3">
    <source>
        <dbReference type="Proteomes" id="UP000054683"/>
    </source>
</evidence>
<feature type="chain" id="PRO_5008502149" description="Lipoprotein" evidence="1">
    <location>
        <begin position="29"/>
        <end position="53"/>
    </location>
</feature>
<dbReference type="PROSITE" id="PS51257">
    <property type="entry name" value="PROKAR_LIPOPROTEIN"/>
    <property type="match status" value="1"/>
</dbReference>
<proteinExistence type="predicted"/>
<organism evidence="2 3">
    <name type="scientific">Caballeronia udeis</name>
    <dbReference type="NCBI Taxonomy" id="1232866"/>
    <lineage>
        <taxon>Bacteria</taxon>
        <taxon>Pseudomonadati</taxon>
        <taxon>Pseudomonadota</taxon>
        <taxon>Betaproteobacteria</taxon>
        <taxon>Burkholderiales</taxon>
        <taxon>Burkholderiaceae</taxon>
        <taxon>Caballeronia</taxon>
    </lineage>
</organism>
<keyword evidence="1" id="KW-0732">Signal</keyword>
<reference evidence="2 3" key="1">
    <citation type="submission" date="2016-01" db="EMBL/GenBank/DDBJ databases">
        <authorList>
            <person name="Oliw E.H."/>
        </authorList>
    </citation>
    <scope>NUCLEOTIDE SEQUENCE [LARGE SCALE GENOMIC DNA]</scope>
    <source>
        <strain evidence="2">LMG 27134</strain>
    </source>
</reference>
<evidence type="ECO:0000313" key="2">
    <source>
        <dbReference type="EMBL" id="SAL70919.1"/>
    </source>
</evidence>
<protein>
    <recommendedName>
        <fullName evidence="4">Lipoprotein</fullName>
    </recommendedName>
</protein>